<accession>M7NYA9</accession>
<dbReference type="Pfam" id="PF08666">
    <property type="entry name" value="SAF"/>
    <property type="match status" value="1"/>
</dbReference>
<dbReference type="Pfam" id="PF16976">
    <property type="entry name" value="RcpC"/>
    <property type="match status" value="1"/>
</dbReference>
<dbReference type="RefSeq" id="WP_009727240.1">
    <property type="nucleotide sequence ID" value="NZ_APHR01000065.1"/>
</dbReference>
<evidence type="ECO:0000313" key="3">
    <source>
        <dbReference type="EMBL" id="EMR12227.1"/>
    </source>
</evidence>
<proteinExistence type="predicted"/>
<dbReference type="eggNOG" id="COG3745">
    <property type="taxonomic scope" value="Bacteria"/>
</dbReference>
<reference evidence="3 4" key="1">
    <citation type="journal article" date="2013" name="Genome Announc.">
        <title>Draft Genome Sequence of Methylophaga lonarensis MPLT, a Haloalkaliphilic (Non-Methane-Utilizing) Methylotroph.</title>
        <authorList>
            <person name="Shetty S.A."/>
            <person name="Marathe N.P."/>
            <person name="Munot H."/>
            <person name="Antony C.P."/>
            <person name="Dhotre D.P."/>
            <person name="Murrell J.C."/>
            <person name="Shouche Y.S."/>
        </authorList>
    </citation>
    <scope>NUCLEOTIDE SEQUENCE [LARGE SCALE GENOMIC DNA]</scope>
    <source>
        <strain evidence="3 4">MPL</strain>
    </source>
</reference>
<dbReference type="InterPro" id="IPR013974">
    <property type="entry name" value="SAF"/>
</dbReference>
<dbReference type="PATRIC" id="fig|1286106.3.peg.2286"/>
<evidence type="ECO:0000259" key="2">
    <source>
        <dbReference type="SMART" id="SM00858"/>
    </source>
</evidence>
<dbReference type="OrthoDB" id="9788329at2"/>
<protein>
    <submittedName>
        <fullName evidence="3">Flp pilus assembly CpaB</fullName>
    </submittedName>
</protein>
<feature type="region of interest" description="Disordered" evidence="1">
    <location>
        <begin position="150"/>
        <end position="171"/>
    </location>
</feature>
<sequence>MVVEAERYPITIAARDIETGRPITDSDVTTIFVDRPFSDAFTESQSVIGRVPRMDIAVGDMLLPGHFPVYSTLTQSIRSGERAMAIRVDEVVGAGGFIEPGDYVDVLLFLQAGQETGRNSSAQLLLSNIRVLAFGDALESFDRQQIRTASRAYASEPAPDTSVEATANDDASGKQSKTAVLAIDQADVSALLLAESTGRIRLALVGAEAGHEQSLIQEQDDSATPRQFITTKSFSPAAPAAEAAPVLATPVAPVRRAVASPPTPSKIVVHRGSQETTVTLDQEN</sequence>
<dbReference type="NCBIfam" id="TIGR03177">
    <property type="entry name" value="pilus_cpaB"/>
    <property type="match status" value="1"/>
</dbReference>
<organism evidence="3 4">
    <name type="scientific">Methylophaga lonarensis MPL</name>
    <dbReference type="NCBI Taxonomy" id="1286106"/>
    <lineage>
        <taxon>Bacteria</taxon>
        <taxon>Pseudomonadati</taxon>
        <taxon>Pseudomonadota</taxon>
        <taxon>Gammaproteobacteria</taxon>
        <taxon>Thiotrichales</taxon>
        <taxon>Piscirickettsiaceae</taxon>
        <taxon>Methylophaga</taxon>
    </lineage>
</organism>
<dbReference type="CDD" id="cd11614">
    <property type="entry name" value="SAF_CpaB_FlgA_like"/>
    <property type="match status" value="1"/>
</dbReference>
<name>M7NYA9_9GAMM</name>
<dbReference type="InterPro" id="IPR017592">
    <property type="entry name" value="Pilus_assmbl_Flp-typ_CpaB"/>
</dbReference>
<feature type="region of interest" description="Disordered" evidence="1">
    <location>
        <begin position="257"/>
        <end position="284"/>
    </location>
</feature>
<dbReference type="SMART" id="SM00858">
    <property type="entry name" value="SAF"/>
    <property type="match status" value="1"/>
</dbReference>
<dbReference type="InterPro" id="IPR031571">
    <property type="entry name" value="RcpC_dom"/>
</dbReference>
<dbReference type="Proteomes" id="UP000012019">
    <property type="component" value="Unassembled WGS sequence"/>
</dbReference>
<evidence type="ECO:0000313" key="4">
    <source>
        <dbReference type="Proteomes" id="UP000012019"/>
    </source>
</evidence>
<comment type="caution">
    <text evidence="3">The sequence shown here is derived from an EMBL/GenBank/DDBJ whole genome shotgun (WGS) entry which is preliminary data.</text>
</comment>
<dbReference type="STRING" id="1286106.MPL1_11428"/>
<dbReference type="EMBL" id="APHR01000065">
    <property type="protein sequence ID" value="EMR12227.1"/>
    <property type="molecule type" value="Genomic_DNA"/>
</dbReference>
<dbReference type="AlphaFoldDB" id="M7NYA9"/>
<evidence type="ECO:0000256" key="1">
    <source>
        <dbReference type="SAM" id="MobiDB-lite"/>
    </source>
</evidence>
<gene>
    <name evidence="3" type="ORF">MPL1_11428</name>
</gene>
<feature type="domain" description="SAF" evidence="2">
    <location>
        <begin position="8"/>
        <end position="68"/>
    </location>
</feature>
<keyword evidence="4" id="KW-1185">Reference proteome</keyword>
<feature type="compositionally biased region" description="Polar residues" evidence="1">
    <location>
        <begin position="274"/>
        <end position="284"/>
    </location>
</feature>